<gene>
    <name evidence="2" type="ORF">LRLP16767_LR202_02032</name>
</gene>
<accession>A0A0U5JWP6</accession>
<evidence type="ECO:0000256" key="1">
    <source>
        <dbReference type="SAM" id="MobiDB-lite"/>
    </source>
</evidence>
<dbReference type="Proteomes" id="UP000235484">
    <property type="component" value="Unassembled WGS sequence"/>
</dbReference>
<reference evidence="3" key="1">
    <citation type="submission" date="2015-10" db="EMBL/GenBank/DDBJ databases">
        <authorList>
            <person name="Crossman L.C."/>
        </authorList>
    </citation>
    <scope>NUCLEOTIDE SEQUENCE [LARGE SCALE GENOMIC DNA]</scope>
    <source>
        <strain evidence="3">20-2</strain>
    </source>
</reference>
<proteinExistence type="predicted"/>
<name>A0A0U5JWP6_LIMRT</name>
<protein>
    <submittedName>
        <fullName evidence="2">Uncharacterized protein</fullName>
    </submittedName>
</protein>
<evidence type="ECO:0000313" key="2">
    <source>
        <dbReference type="EMBL" id="CUR42328.1"/>
    </source>
</evidence>
<feature type="region of interest" description="Disordered" evidence="1">
    <location>
        <begin position="39"/>
        <end position="65"/>
    </location>
</feature>
<dbReference type="EMBL" id="LN887678">
    <property type="protein sequence ID" value="CUR42328.1"/>
    <property type="molecule type" value="Genomic_DNA"/>
</dbReference>
<sequence length="117" mass="13547">MINLKELHTDDLSMNSGKLFREQMIDNFKAIQQEFDDLRGEIDSEEQDRKSEDTKLNGRIDDTNTRLDNLDKQKATHDEVKAAKDEWKNKIEHVALGTDYATVEKAVEQILQEKGLI</sequence>
<evidence type="ECO:0000313" key="3">
    <source>
        <dbReference type="Proteomes" id="UP000235484"/>
    </source>
</evidence>
<organism evidence="2 3">
    <name type="scientific">Limosilactobacillus reuteri</name>
    <name type="common">Lactobacillus reuteri</name>
    <dbReference type="NCBI Taxonomy" id="1598"/>
    <lineage>
        <taxon>Bacteria</taxon>
        <taxon>Bacillati</taxon>
        <taxon>Bacillota</taxon>
        <taxon>Bacilli</taxon>
        <taxon>Lactobacillales</taxon>
        <taxon>Lactobacillaceae</taxon>
        <taxon>Limosilactobacillus</taxon>
    </lineage>
</organism>
<dbReference type="AlphaFoldDB" id="A0A0U5JWP6"/>